<keyword evidence="1" id="KW-1133">Transmembrane helix</keyword>
<comment type="caution">
    <text evidence="2">The sequence shown here is derived from an EMBL/GenBank/DDBJ whole genome shotgun (WGS) entry which is preliminary data.</text>
</comment>
<dbReference type="EMBL" id="JAAXOQ010000018">
    <property type="protein sequence ID" value="NKY19539.1"/>
    <property type="molecule type" value="Genomic_DNA"/>
</dbReference>
<keyword evidence="3" id="KW-1185">Reference proteome</keyword>
<proteinExistence type="predicted"/>
<accession>A0A846X5F3</accession>
<dbReference type="Proteomes" id="UP000582646">
    <property type="component" value="Unassembled WGS sequence"/>
</dbReference>
<name>A0A846X5F3_9ACTN</name>
<gene>
    <name evidence="2" type="ORF">HF999_14320</name>
</gene>
<feature type="transmembrane region" description="Helical" evidence="1">
    <location>
        <begin position="12"/>
        <end position="34"/>
    </location>
</feature>
<evidence type="ECO:0000313" key="3">
    <source>
        <dbReference type="Proteomes" id="UP000582646"/>
    </source>
</evidence>
<sequence>MTKVATPKRWILDHWAINGALAVIWAANVVFALTVMPQHVIVRGMVAAASIFLVVLQVRRARKDWQAATIIRNQRPRGPELEQIP</sequence>
<evidence type="ECO:0000313" key="2">
    <source>
        <dbReference type="EMBL" id="NKY19539.1"/>
    </source>
</evidence>
<protein>
    <submittedName>
        <fullName evidence="2">Uncharacterized protein</fullName>
    </submittedName>
</protein>
<keyword evidence="1" id="KW-0472">Membrane</keyword>
<reference evidence="2 3" key="1">
    <citation type="submission" date="2020-04" db="EMBL/GenBank/DDBJ databases">
        <title>MicrobeNet Type strains.</title>
        <authorList>
            <person name="Nicholson A.C."/>
        </authorList>
    </citation>
    <scope>NUCLEOTIDE SEQUENCE [LARGE SCALE GENOMIC DNA]</scope>
    <source>
        <strain evidence="2 3">DSM 44113</strain>
    </source>
</reference>
<organism evidence="2 3">
    <name type="scientific">Tsukamurella spumae</name>
    <dbReference type="NCBI Taxonomy" id="44753"/>
    <lineage>
        <taxon>Bacteria</taxon>
        <taxon>Bacillati</taxon>
        <taxon>Actinomycetota</taxon>
        <taxon>Actinomycetes</taxon>
        <taxon>Mycobacteriales</taxon>
        <taxon>Tsukamurellaceae</taxon>
        <taxon>Tsukamurella</taxon>
    </lineage>
</organism>
<dbReference type="AlphaFoldDB" id="A0A846X5F3"/>
<keyword evidence="1" id="KW-0812">Transmembrane</keyword>
<feature type="transmembrane region" description="Helical" evidence="1">
    <location>
        <begin position="40"/>
        <end position="58"/>
    </location>
</feature>
<evidence type="ECO:0000256" key="1">
    <source>
        <dbReference type="SAM" id="Phobius"/>
    </source>
</evidence>
<dbReference type="RefSeq" id="WP_168546532.1">
    <property type="nucleotide sequence ID" value="NZ_JAAXOQ010000018.1"/>
</dbReference>